<feature type="active site" evidence="4 5">
    <location>
        <position position="345"/>
    </location>
</feature>
<evidence type="ECO:0000256" key="3">
    <source>
        <dbReference type="ARBA" id="ARBA00048267"/>
    </source>
</evidence>
<sequence>MAFAQQNITTGANPGTDPIRVMVVDDAVVIRGLLTRWLDSDPGLSVVGSHRNGKLAVDDIEKSNPDVVVLDIEMPEMDGMTALPLMLAKKRDLVVIMASTLTRRNAEISLKALSLGAADYVPKPESTSEVTTSVDFRRELIDKVKALGIRARRMRGPGRTMRAATNAGRTVSQAPVGRLANTREPLRMAQGGTGAAAAPAAAFKLRPYAAVKPRILAIGSSTGGPQALQQVMKDIGTAIQDVPVVITQHMPPTFTAILAEHVGKAAMRPAKEGAHGDVLQPGNIYVAPGGKHMILEKEAGAVKICLTDGEPVNFCKPAVDPLFDSVAKIYGSATLGLILTGMGHDGAAGVKTIAAGGGSVLTQDEATSVVWGMPGAAANTGMCSDVLPLPEIGPKVARVLKGNAR</sequence>
<dbReference type="Pfam" id="PF01339">
    <property type="entry name" value="CheB_methylest"/>
    <property type="match status" value="1"/>
</dbReference>
<comment type="similarity">
    <text evidence="4">Belongs to the CheB family.</text>
</comment>
<dbReference type="GO" id="GO:0005737">
    <property type="term" value="C:cytoplasm"/>
    <property type="evidence" value="ECO:0007669"/>
    <property type="project" value="UniProtKB-SubCell"/>
</dbReference>
<dbReference type="InterPro" id="IPR035909">
    <property type="entry name" value="CheB_C"/>
</dbReference>
<dbReference type="SUPFAM" id="SSF52172">
    <property type="entry name" value="CheY-like"/>
    <property type="match status" value="1"/>
</dbReference>
<reference evidence="10" key="1">
    <citation type="submission" date="2018-08" db="EMBL/GenBank/DDBJ databases">
        <authorList>
            <person name="Jin W."/>
            <person name="Wang H."/>
            <person name="Yang Y."/>
            <person name="Li M."/>
            <person name="Liu J."/>
        </authorList>
    </citation>
    <scope>NUCLEOTIDE SEQUENCE</scope>
    <source>
        <strain evidence="10">AESS21</strain>
    </source>
</reference>
<keyword evidence="4" id="KW-0963">Cytoplasm</keyword>
<evidence type="ECO:0000256" key="6">
    <source>
        <dbReference type="PROSITE-ProRule" id="PRU00169"/>
    </source>
</evidence>
<gene>
    <name evidence="4" type="primary">cheB</name>
    <name evidence="10" type="ORF">DYI23_11880</name>
    <name evidence="9" type="ORF">IG617_11440</name>
</gene>
<name>A0A927KD49_9HYPH</name>
<dbReference type="PROSITE" id="PS50122">
    <property type="entry name" value="CHEB"/>
    <property type="match status" value="1"/>
</dbReference>
<dbReference type="InterPro" id="IPR011006">
    <property type="entry name" value="CheY-like_superfamily"/>
</dbReference>
<dbReference type="NCBIfam" id="NF001965">
    <property type="entry name" value="PRK00742.1"/>
    <property type="match status" value="1"/>
</dbReference>
<feature type="domain" description="CheB-type methylesterase" evidence="8">
    <location>
        <begin position="207"/>
        <end position="403"/>
    </location>
</feature>
<dbReference type="InterPro" id="IPR001789">
    <property type="entry name" value="Sig_transdc_resp-reg_receiver"/>
</dbReference>
<dbReference type="SUPFAM" id="SSF52738">
    <property type="entry name" value="Methylesterase CheB, C-terminal domain"/>
    <property type="match status" value="1"/>
</dbReference>
<dbReference type="GO" id="GO:0008984">
    <property type="term" value="F:protein-glutamate methylesterase activity"/>
    <property type="evidence" value="ECO:0007669"/>
    <property type="project" value="UniProtKB-UniRule"/>
</dbReference>
<comment type="domain">
    <text evidence="4">Contains a C-terminal catalytic domain, and an N-terminal region which modulates catalytic activity.</text>
</comment>
<accession>A0A927KD49</accession>
<keyword evidence="11" id="KW-1185">Reference proteome</keyword>
<keyword evidence="1 4" id="KW-0145">Chemotaxis</keyword>
<dbReference type="GO" id="GO:0006935">
    <property type="term" value="P:chemotaxis"/>
    <property type="evidence" value="ECO:0007669"/>
    <property type="project" value="UniProtKB-UniRule"/>
</dbReference>
<dbReference type="Proteomes" id="UP000615687">
    <property type="component" value="Unassembled WGS sequence"/>
</dbReference>
<evidence type="ECO:0000313" key="10">
    <source>
        <dbReference type="EMBL" id="MBS8260923.1"/>
    </source>
</evidence>
<dbReference type="PANTHER" id="PTHR42872:SF3">
    <property type="entry name" value="PROTEIN-GLUTAMATE METHYLESTERASE_PROTEIN-GLUTAMINE GLUTAMINASE 1"/>
    <property type="match status" value="1"/>
</dbReference>
<feature type="active site" evidence="4 5">
    <location>
        <position position="249"/>
    </location>
</feature>
<evidence type="ECO:0000313" key="11">
    <source>
        <dbReference type="Proteomes" id="UP000615687"/>
    </source>
</evidence>
<organism evidence="10 12">
    <name type="scientific">Roseibium polysiphoniae</name>
    <dbReference type="NCBI Taxonomy" id="2571221"/>
    <lineage>
        <taxon>Bacteria</taxon>
        <taxon>Pseudomonadati</taxon>
        <taxon>Pseudomonadota</taxon>
        <taxon>Alphaproteobacteria</taxon>
        <taxon>Hyphomicrobiales</taxon>
        <taxon>Stappiaceae</taxon>
        <taxon>Roseibium</taxon>
    </lineage>
</organism>
<evidence type="ECO:0000256" key="4">
    <source>
        <dbReference type="HAMAP-Rule" id="MF_00099"/>
    </source>
</evidence>
<dbReference type="PIRSF" id="PIRSF000876">
    <property type="entry name" value="RR_chemtxs_CheB"/>
    <property type="match status" value="1"/>
</dbReference>
<comment type="catalytic activity">
    <reaction evidence="4">
        <text>L-glutaminyl-[protein] + H2O = L-glutamyl-[protein] + NH4(+)</text>
        <dbReference type="Rhea" id="RHEA:16441"/>
        <dbReference type="Rhea" id="RHEA-COMP:10207"/>
        <dbReference type="Rhea" id="RHEA-COMP:10208"/>
        <dbReference type="ChEBI" id="CHEBI:15377"/>
        <dbReference type="ChEBI" id="CHEBI:28938"/>
        <dbReference type="ChEBI" id="CHEBI:29973"/>
        <dbReference type="ChEBI" id="CHEBI:30011"/>
        <dbReference type="EC" id="3.5.1.44"/>
    </reaction>
</comment>
<feature type="domain" description="Response regulatory" evidence="7">
    <location>
        <begin position="20"/>
        <end position="138"/>
    </location>
</feature>
<dbReference type="CDD" id="cd16432">
    <property type="entry name" value="CheB_Rec"/>
    <property type="match status" value="1"/>
</dbReference>
<dbReference type="Proteomes" id="UP000705379">
    <property type="component" value="Unassembled WGS sequence"/>
</dbReference>
<dbReference type="Gene3D" id="3.40.50.180">
    <property type="entry name" value="Methylesterase CheB, C-terminal domain"/>
    <property type="match status" value="1"/>
</dbReference>
<evidence type="ECO:0000259" key="7">
    <source>
        <dbReference type="PROSITE" id="PS50110"/>
    </source>
</evidence>
<comment type="caution">
    <text evidence="10">The sequence shown here is derived from an EMBL/GenBank/DDBJ whole genome shotgun (WGS) entry which is preliminary data.</text>
</comment>
<feature type="active site" evidence="4 5">
    <location>
        <position position="221"/>
    </location>
</feature>
<comment type="PTM">
    <text evidence="4">Phosphorylated by CheA. Phosphorylation of the N-terminal regulatory domain activates the methylesterase activity.</text>
</comment>
<dbReference type="RefSeq" id="WP_192109345.1">
    <property type="nucleotide sequence ID" value="NZ_JACYXJ010000004.1"/>
</dbReference>
<evidence type="ECO:0000256" key="2">
    <source>
        <dbReference type="ARBA" id="ARBA00022801"/>
    </source>
</evidence>
<comment type="function">
    <text evidence="4">Involved in chemotaxis. Part of a chemotaxis signal transduction system that modulates chemotaxis in response to various stimuli. Catalyzes the demethylation of specific methylglutamate residues introduced into the chemoreceptors (methyl-accepting chemotaxis proteins or MCP) by CheR. Also mediates the irreversible deamidation of specific glutamine residues to glutamic acid.</text>
</comment>
<reference evidence="9 11" key="2">
    <citation type="submission" date="2020-09" db="EMBL/GenBank/DDBJ databases">
        <title>The genome sequence of type strain Labrenzia polysiphoniae KACC 19711.</title>
        <authorList>
            <person name="Liu Y."/>
        </authorList>
    </citation>
    <scope>NUCLEOTIDE SEQUENCE [LARGE SCALE GENOMIC DNA]</scope>
    <source>
        <strain evidence="9 11">KACC 19711</strain>
    </source>
</reference>
<keyword evidence="4 6" id="KW-0597">Phosphoprotein</keyword>
<dbReference type="GO" id="GO:0050568">
    <property type="term" value="F:protein-glutamine glutaminase activity"/>
    <property type="evidence" value="ECO:0007669"/>
    <property type="project" value="UniProtKB-UniRule"/>
</dbReference>
<evidence type="ECO:0000259" key="8">
    <source>
        <dbReference type="PROSITE" id="PS50122"/>
    </source>
</evidence>
<dbReference type="GO" id="GO:0000156">
    <property type="term" value="F:phosphorelay response regulator activity"/>
    <property type="evidence" value="ECO:0007669"/>
    <property type="project" value="InterPro"/>
</dbReference>
<dbReference type="AlphaFoldDB" id="A0A927KD49"/>
<dbReference type="Pfam" id="PF00072">
    <property type="entry name" value="Response_reg"/>
    <property type="match status" value="1"/>
</dbReference>
<dbReference type="InterPro" id="IPR000673">
    <property type="entry name" value="Sig_transdc_resp-reg_Me-estase"/>
</dbReference>
<evidence type="ECO:0000313" key="12">
    <source>
        <dbReference type="Proteomes" id="UP000705379"/>
    </source>
</evidence>
<comment type="catalytic activity">
    <reaction evidence="3 4">
        <text>[protein]-L-glutamate 5-O-methyl ester + H2O = L-glutamyl-[protein] + methanol + H(+)</text>
        <dbReference type="Rhea" id="RHEA:23236"/>
        <dbReference type="Rhea" id="RHEA-COMP:10208"/>
        <dbReference type="Rhea" id="RHEA-COMP:10311"/>
        <dbReference type="ChEBI" id="CHEBI:15377"/>
        <dbReference type="ChEBI" id="CHEBI:15378"/>
        <dbReference type="ChEBI" id="CHEBI:17790"/>
        <dbReference type="ChEBI" id="CHEBI:29973"/>
        <dbReference type="ChEBI" id="CHEBI:82795"/>
        <dbReference type="EC" id="3.1.1.61"/>
    </reaction>
</comment>
<dbReference type="Gene3D" id="3.40.50.2300">
    <property type="match status" value="1"/>
</dbReference>
<dbReference type="PROSITE" id="PS50110">
    <property type="entry name" value="RESPONSE_REGULATORY"/>
    <property type="match status" value="1"/>
</dbReference>
<evidence type="ECO:0000313" key="9">
    <source>
        <dbReference type="EMBL" id="MBD8876899.1"/>
    </source>
</evidence>
<dbReference type="EMBL" id="JACYXJ010000004">
    <property type="protein sequence ID" value="MBD8876899.1"/>
    <property type="molecule type" value="Genomic_DNA"/>
</dbReference>
<dbReference type="PANTHER" id="PTHR42872">
    <property type="entry name" value="PROTEIN-GLUTAMATE METHYLESTERASE/PROTEIN-GLUTAMINE GLUTAMINASE"/>
    <property type="match status" value="1"/>
</dbReference>
<dbReference type="EC" id="3.1.1.61" evidence="4"/>
<comment type="subcellular location">
    <subcellularLocation>
        <location evidence="4">Cytoplasm</location>
    </subcellularLocation>
</comment>
<dbReference type="CDD" id="cd17541">
    <property type="entry name" value="REC_CheB-like"/>
    <property type="match status" value="1"/>
</dbReference>
<dbReference type="EMBL" id="QTKU01000002">
    <property type="protein sequence ID" value="MBS8260923.1"/>
    <property type="molecule type" value="Genomic_DNA"/>
</dbReference>
<feature type="modified residue" description="4-aspartylphosphate" evidence="4 6">
    <location>
        <position position="71"/>
    </location>
</feature>
<reference evidence="10" key="3">
    <citation type="journal article" date="2021" name="Microorganisms">
        <title>Bacterial Dimethylsulfoniopropionate Biosynthesis in the East China Sea.</title>
        <authorList>
            <person name="Liu J."/>
            <person name="Zhang Y."/>
            <person name="Liu J."/>
            <person name="Zhong H."/>
            <person name="Williams B.T."/>
            <person name="Zheng Y."/>
            <person name="Curson A.R.J."/>
            <person name="Sun C."/>
            <person name="Sun H."/>
            <person name="Song D."/>
            <person name="Wagner Mackenzie B."/>
            <person name="Bermejo Martinez A."/>
            <person name="Todd J.D."/>
            <person name="Zhang X.H."/>
        </authorList>
    </citation>
    <scope>NUCLEOTIDE SEQUENCE</scope>
    <source>
        <strain evidence="10">AESS21</strain>
    </source>
</reference>
<dbReference type="InterPro" id="IPR008248">
    <property type="entry name" value="CheB-like"/>
</dbReference>
<dbReference type="SMART" id="SM00448">
    <property type="entry name" value="REC"/>
    <property type="match status" value="1"/>
</dbReference>
<dbReference type="HAMAP" id="MF_00099">
    <property type="entry name" value="CheB_chemtxs"/>
    <property type="match status" value="1"/>
</dbReference>
<protein>
    <recommendedName>
        <fullName evidence="4">Protein-glutamate methylesterase/protein-glutamine glutaminase</fullName>
        <ecNumber evidence="4">3.1.1.61</ecNumber>
        <ecNumber evidence="4">3.5.1.44</ecNumber>
    </recommendedName>
</protein>
<proteinExistence type="inferred from homology"/>
<keyword evidence="2 4" id="KW-0378">Hydrolase</keyword>
<evidence type="ECO:0000256" key="5">
    <source>
        <dbReference type="PROSITE-ProRule" id="PRU00050"/>
    </source>
</evidence>
<evidence type="ECO:0000256" key="1">
    <source>
        <dbReference type="ARBA" id="ARBA00022500"/>
    </source>
</evidence>
<dbReference type="EC" id="3.5.1.44" evidence="4"/>